<name>A0AAD9QTQ9_ACRCE</name>
<comment type="caution">
    <text evidence="7">The sequence shown here is derived from an EMBL/GenBank/DDBJ whole genome shotgun (WGS) entry which is preliminary data.</text>
</comment>
<dbReference type="PROSITE" id="PS51387">
    <property type="entry name" value="FAD_PCMH"/>
    <property type="match status" value="1"/>
</dbReference>
<reference evidence="7" key="1">
    <citation type="journal article" date="2023" name="G3 (Bethesda)">
        <title>Whole genome assembly and annotation of the endangered Caribbean coral Acropora cervicornis.</title>
        <authorList>
            <person name="Selwyn J.D."/>
            <person name="Vollmer S.V."/>
        </authorList>
    </citation>
    <scope>NUCLEOTIDE SEQUENCE</scope>
    <source>
        <tissue evidence="7">Whole Organism</tissue>
    </source>
</reference>
<evidence type="ECO:0000256" key="5">
    <source>
        <dbReference type="ARBA" id="ARBA00023002"/>
    </source>
</evidence>
<dbReference type="GO" id="GO:0071949">
    <property type="term" value="F:FAD binding"/>
    <property type="evidence" value="ECO:0007669"/>
    <property type="project" value="InterPro"/>
</dbReference>
<keyword evidence="5" id="KW-0560">Oxidoreductase</keyword>
<feature type="domain" description="FAD-binding PCMH-type" evidence="6">
    <location>
        <begin position="39"/>
        <end position="249"/>
    </location>
</feature>
<reference evidence="7" key="2">
    <citation type="journal article" date="2023" name="Science">
        <title>Genomic signatures of disease resistance in endangered staghorn corals.</title>
        <authorList>
            <person name="Vollmer S.V."/>
            <person name="Selwyn J.D."/>
            <person name="Despard B.A."/>
            <person name="Roesel C.L."/>
        </authorList>
    </citation>
    <scope>NUCLEOTIDE SEQUENCE</scope>
    <source>
        <strain evidence="7">K2</strain>
    </source>
</reference>
<proteinExistence type="inferred from homology"/>
<dbReference type="InterPro" id="IPR006094">
    <property type="entry name" value="Oxid_FAD_bind_N"/>
</dbReference>
<evidence type="ECO:0000313" key="7">
    <source>
        <dbReference type="EMBL" id="KAK2566920.1"/>
    </source>
</evidence>
<evidence type="ECO:0000259" key="6">
    <source>
        <dbReference type="PROSITE" id="PS51387"/>
    </source>
</evidence>
<sequence length="486" mass="53819">MVTDFSPLKAILSGSIILQTENAEKYQEKIDGSWNATIRTCKPCAFVKVASVSDVVSTVKFCVKNELEICVCAAMNSEFAYVDGAVVIDLSDINSVSVDVQSKGFRYVDRLDCPCKIYQSQVAVVGAGAKVGDVDAKTVPHGLVTPLGSYSGLGVAGFTLLGGTGFLTRAFGCTADNVLEFEIVTATGEVLKASERENDQLFWESILVSIGMMYLTMIPRARMDSESIVHEAEGRMGVVTSITFKLHEIPGHILGGELYYSISEGASAYKAIRDFVRQKADKRISVYMMLHFNDPGPQVICRFLFLGSPRDGEAILSELTEKTKPLENEVKPIPFDQFQKKADWMVPRGRTYYTPLGNFLKELTDDGIDIIFDAVSKAPKPSVMSDSNIYITSLGGKLQETTDEENPFPFKKAEFWVGCVVAVQDRNAYEELKSWADTTDQKLSKYGILPQGPEAEKVHNRLKNLKQRYDPENVFHQNVNVNPKEE</sequence>
<dbReference type="PANTHER" id="PTHR42973:SF39">
    <property type="entry name" value="FAD-BINDING PCMH-TYPE DOMAIN-CONTAINING PROTEIN"/>
    <property type="match status" value="1"/>
</dbReference>
<dbReference type="InterPro" id="IPR050416">
    <property type="entry name" value="FAD-linked_Oxidoreductase"/>
</dbReference>
<evidence type="ECO:0000256" key="4">
    <source>
        <dbReference type="ARBA" id="ARBA00022827"/>
    </source>
</evidence>
<dbReference type="Pfam" id="PF08031">
    <property type="entry name" value="BBE"/>
    <property type="match status" value="1"/>
</dbReference>
<protein>
    <submittedName>
        <fullName evidence="7">FAD-linked oxidoreductase</fullName>
    </submittedName>
</protein>
<comment type="cofactor">
    <cofactor evidence="1">
        <name>FAD</name>
        <dbReference type="ChEBI" id="CHEBI:57692"/>
    </cofactor>
</comment>
<dbReference type="InterPro" id="IPR016169">
    <property type="entry name" value="FAD-bd_PCMH_sub2"/>
</dbReference>
<keyword evidence="4" id="KW-0274">FAD</keyword>
<dbReference type="EMBL" id="JARQWQ010000015">
    <property type="protein sequence ID" value="KAK2566920.1"/>
    <property type="molecule type" value="Genomic_DNA"/>
</dbReference>
<dbReference type="GO" id="GO:0016491">
    <property type="term" value="F:oxidoreductase activity"/>
    <property type="evidence" value="ECO:0007669"/>
    <property type="project" value="UniProtKB-KW"/>
</dbReference>
<evidence type="ECO:0000256" key="1">
    <source>
        <dbReference type="ARBA" id="ARBA00001974"/>
    </source>
</evidence>
<dbReference type="Proteomes" id="UP001249851">
    <property type="component" value="Unassembled WGS sequence"/>
</dbReference>
<keyword evidence="8" id="KW-1185">Reference proteome</keyword>
<gene>
    <name evidence="7" type="ORF">P5673_008680</name>
</gene>
<evidence type="ECO:0000256" key="2">
    <source>
        <dbReference type="ARBA" id="ARBA00005466"/>
    </source>
</evidence>
<dbReference type="Gene3D" id="3.40.462.20">
    <property type="match status" value="1"/>
</dbReference>
<dbReference type="Pfam" id="PF01565">
    <property type="entry name" value="FAD_binding_4"/>
    <property type="match status" value="1"/>
</dbReference>
<evidence type="ECO:0000313" key="8">
    <source>
        <dbReference type="Proteomes" id="UP001249851"/>
    </source>
</evidence>
<evidence type="ECO:0000256" key="3">
    <source>
        <dbReference type="ARBA" id="ARBA00022630"/>
    </source>
</evidence>
<dbReference type="InterPro" id="IPR016166">
    <property type="entry name" value="FAD-bd_PCMH"/>
</dbReference>
<dbReference type="Gene3D" id="3.30.465.10">
    <property type="match status" value="1"/>
</dbReference>
<dbReference type="InterPro" id="IPR012951">
    <property type="entry name" value="BBE"/>
</dbReference>
<organism evidence="7 8">
    <name type="scientific">Acropora cervicornis</name>
    <name type="common">Staghorn coral</name>
    <dbReference type="NCBI Taxonomy" id="6130"/>
    <lineage>
        <taxon>Eukaryota</taxon>
        <taxon>Metazoa</taxon>
        <taxon>Cnidaria</taxon>
        <taxon>Anthozoa</taxon>
        <taxon>Hexacorallia</taxon>
        <taxon>Scleractinia</taxon>
        <taxon>Astrocoeniina</taxon>
        <taxon>Acroporidae</taxon>
        <taxon>Acropora</taxon>
    </lineage>
</organism>
<keyword evidence="3" id="KW-0285">Flavoprotein</keyword>
<dbReference type="SUPFAM" id="SSF56176">
    <property type="entry name" value="FAD-binding/transporter-associated domain-like"/>
    <property type="match status" value="1"/>
</dbReference>
<accession>A0AAD9QTQ9</accession>
<dbReference type="PANTHER" id="PTHR42973">
    <property type="entry name" value="BINDING OXIDOREDUCTASE, PUTATIVE (AFU_ORTHOLOGUE AFUA_1G17690)-RELATED"/>
    <property type="match status" value="1"/>
</dbReference>
<dbReference type="InterPro" id="IPR036318">
    <property type="entry name" value="FAD-bd_PCMH-like_sf"/>
</dbReference>
<dbReference type="AlphaFoldDB" id="A0AAD9QTQ9"/>
<comment type="similarity">
    <text evidence="2">Belongs to the oxygen-dependent FAD-linked oxidoreductase family.</text>
</comment>